<keyword evidence="2" id="KW-0812">Transmembrane</keyword>
<evidence type="ECO:0000313" key="3">
    <source>
        <dbReference type="EMBL" id="ONK69470.1"/>
    </source>
</evidence>
<keyword evidence="4" id="KW-1185">Reference proteome</keyword>
<dbReference type="Proteomes" id="UP000243459">
    <property type="component" value="Chromosome 5"/>
</dbReference>
<feature type="region of interest" description="Disordered" evidence="1">
    <location>
        <begin position="50"/>
        <end position="70"/>
    </location>
</feature>
<name>A0A5P1EZ85_ASPOF</name>
<feature type="compositionally biased region" description="Polar residues" evidence="1">
    <location>
        <begin position="50"/>
        <end position="69"/>
    </location>
</feature>
<protein>
    <submittedName>
        <fullName evidence="3">Uncharacterized protein</fullName>
    </submittedName>
</protein>
<accession>A0A5P1EZ85</accession>
<evidence type="ECO:0000313" key="4">
    <source>
        <dbReference type="Proteomes" id="UP000243459"/>
    </source>
</evidence>
<gene>
    <name evidence="3" type="ORF">A4U43_C05F23290</name>
</gene>
<keyword evidence="2" id="KW-1133">Transmembrane helix</keyword>
<feature type="transmembrane region" description="Helical" evidence="2">
    <location>
        <begin position="108"/>
        <end position="127"/>
    </location>
</feature>
<keyword evidence="2" id="KW-0472">Membrane</keyword>
<evidence type="ECO:0000256" key="1">
    <source>
        <dbReference type="SAM" id="MobiDB-lite"/>
    </source>
</evidence>
<dbReference type="AlphaFoldDB" id="A0A5P1EZ85"/>
<reference evidence="4" key="1">
    <citation type="journal article" date="2017" name="Nat. Commun.">
        <title>The asparagus genome sheds light on the origin and evolution of a young Y chromosome.</title>
        <authorList>
            <person name="Harkess A."/>
            <person name="Zhou J."/>
            <person name="Xu C."/>
            <person name="Bowers J.E."/>
            <person name="Van der Hulst R."/>
            <person name="Ayyampalayam S."/>
            <person name="Mercati F."/>
            <person name="Riccardi P."/>
            <person name="McKain M.R."/>
            <person name="Kakrana A."/>
            <person name="Tang H."/>
            <person name="Ray J."/>
            <person name="Groenendijk J."/>
            <person name="Arikit S."/>
            <person name="Mathioni S.M."/>
            <person name="Nakano M."/>
            <person name="Shan H."/>
            <person name="Telgmann-Rauber A."/>
            <person name="Kanno A."/>
            <person name="Yue Z."/>
            <person name="Chen H."/>
            <person name="Li W."/>
            <person name="Chen Y."/>
            <person name="Xu X."/>
            <person name="Zhang Y."/>
            <person name="Luo S."/>
            <person name="Chen H."/>
            <person name="Gao J."/>
            <person name="Mao Z."/>
            <person name="Pires J.C."/>
            <person name="Luo M."/>
            <person name="Kudrna D."/>
            <person name="Wing R.A."/>
            <person name="Meyers B.C."/>
            <person name="Yi K."/>
            <person name="Kong H."/>
            <person name="Lavrijsen P."/>
            <person name="Sunseri F."/>
            <person name="Falavigna A."/>
            <person name="Ye Y."/>
            <person name="Leebens-Mack J.H."/>
            <person name="Chen G."/>
        </authorList>
    </citation>
    <scope>NUCLEOTIDE SEQUENCE [LARGE SCALE GENOMIC DNA]</scope>
    <source>
        <strain evidence="4">cv. DH0086</strain>
    </source>
</reference>
<dbReference type="PANTHER" id="PTHR37224">
    <property type="entry name" value="OS02G0804400 PROTEIN"/>
    <property type="match status" value="1"/>
</dbReference>
<sequence length="134" mass="14467">MAAAIEIAPISFILHPAFQIENKANISVPTQRLSFSHPWTPRKLKSNVCCSSNSDPKAEENGSNTTNELFPSPDDADYLWKLAAGSVGGGAAIKYGSILFPDLTRPNILQALLMISLPVMVAVLILIKESRSES</sequence>
<evidence type="ECO:0000256" key="2">
    <source>
        <dbReference type="SAM" id="Phobius"/>
    </source>
</evidence>
<dbReference type="Gramene" id="ONK69470">
    <property type="protein sequence ID" value="ONK69470"/>
    <property type="gene ID" value="A4U43_C05F23290"/>
</dbReference>
<organism evidence="3 4">
    <name type="scientific">Asparagus officinalis</name>
    <name type="common">Garden asparagus</name>
    <dbReference type="NCBI Taxonomy" id="4686"/>
    <lineage>
        <taxon>Eukaryota</taxon>
        <taxon>Viridiplantae</taxon>
        <taxon>Streptophyta</taxon>
        <taxon>Embryophyta</taxon>
        <taxon>Tracheophyta</taxon>
        <taxon>Spermatophyta</taxon>
        <taxon>Magnoliopsida</taxon>
        <taxon>Liliopsida</taxon>
        <taxon>Asparagales</taxon>
        <taxon>Asparagaceae</taxon>
        <taxon>Asparagoideae</taxon>
        <taxon>Asparagus</taxon>
    </lineage>
</organism>
<dbReference type="OrthoDB" id="513929at2759"/>
<proteinExistence type="predicted"/>
<dbReference type="EMBL" id="CM007385">
    <property type="protein sequence ID" value="ONK69470.1"/>
    <property type="molecule type" value="Genomic_DNA"/>
</dbReference>